<protein>
    <recommendedName>
        <fullName evidence="4">Non-structural maintenance of chromosomes element 4</fullName>
    </recommendedName>
</protein>
<evidence type="ECO:0008006" key="4">
    <source>
        <dbReference type="Google" id="ProtNLM"/>
    </source>
</evidence>
<feature type="compositionally biased region" description="Basic and acidic residues" evidence="1">
    <location>
        <begin position="166"/>
        <end position="188"/>
    </location>
</feature>
<reference evidence="2 3" key="1">
    <citation type="journal article" date="2024" name="Science">
        <title>Giant polyketide synthase enzymes in the biosynthesis of giant marine polyether toxins.</title>
        <authorList>
            <person name="Fallon T.R."/>
            <person name="Shende V.V."/>
            <person name="Wierzbicki I.H."/>
            <person name="Pendleton A.L."/>
            <person name="Watervoot N.F."/>
            <person name="Auber R.P."/>
            <person name="Gonzalez D.J."/>
            <person name="Wisecaver J.H."/>
            <person name="Moore B.S."/>
        </authorList>
    </citation>
    <scope>NUCLEOTIDE SEQUENCE [LARGE SCALE GENOMIC DNA]</scope>
    <source>
        <strain evidence="2 3">12B1</strain>
    </source>
</reference>
<dbReference type="Proteomes" id="UP001515480">
    <property type="component" value="Unassembled WGS sequence"/>
</dbReference>
<feature type="compositionally biased region" description="Pro residues" evidence="1">
    <location>
        <begin position="147"/>
        <end position="159"/>
    </location>
</feature>
<dbReference type="AlphaFoldDB" id="A0AB34ICE5"/>
<evidence type="ECO:0000256" key="1">
    <source>
        <dbReference type="SAM" id="MobiDB-lite"/>
    </source>
</evidence>
<feature type="compositionally biased region" description="Low complexity" evidence="1">
    <location>
        <begin position="132"/>
        <end position="141"/>
    </location>
</feature>
<sequence>MLPSPPLHSGGARGSDPSVAVQISKRLANYTKALHLIDALHKRGDDLIDANTARSPKVDDLRRHVELLRGVLEDSPTMALVKERGPRYTFTQMLHDKERPGMLRQLPGTAMVNYFNSACNALLRGGRAGGELASPAGASPSDADDALPPPSPASPPPLPAEAAGGEAKRKGSEEAKEGRAAKRGRGEGAADGSAHGGTAESLVDAARVLTQMGLDRRMASCNERGGESGNAWGGEPCSVLVDARLYGKM</sequence>
<name>A0AB34ICE5_PRYPA</name>
<keyword evidence="3" id="KW-1185">Reference proteome</keyword>
<feature type="region of interest" description="Disordered" evidence="1">
    <location>
        <begin position="132"/>
        <end position="199"/>
    </location>
</feature>
<evidence type="ECO:0000313" key="2">
    <source>
        <dbReference type="EMBL" id="KAL1495583.1"/>
    </source>
</evidence>
<comment type="caution">
    <text evidence="2">The sequence shown here is derived from an EMBL/GenBank/DDBJ whole genome shotgun (WGS) entry which is preliminary data.</text>
</comment>
<proteinExistence type="predicted"/>
<organism evidence="2 3">
    <name type="scientific">Prymnesium parvum</name>
    <name type="common">Toxic golden alga</name>
    <dbReference type="NCBI Taxonomy" id="97485"/>
    <lineage>
        <taxon>Eukaryota</taxon>
        <taxon>Haptista</taxon>
        <taxon>Haptophyta</taxon>
        <taxon>Prymnesiophyceae</taxon>
        <taxon>Prymnesiales</taxon>
        <taxon>Prymnesiaceae</taxon>
        <taxon>Prymnesium</taxon>
    </lineage>
</organism>
<dbReference type="EMBL" id="JBGBPQ010000032">
    <property type="protein sequence ID" value="KAL1495583.1"/>
    <property type="molecule type" value="Genomic_DNA"/>
</dbReference>
<accession>A0AB34ICE5</accession>
<gene>
    <name evidence="2" type="ORF">AB1Y20_016944</name>
</gene>
<evidence type="ECO:0000313" key="3">
    <source>
        <dbReference type="Proteomes" id="UP001515480"/>
    </source>
</evidence>